<dbReference type="Pfam" id="PF13855">
    <property type="entry name" value="LRR_8"/>
    <property type="match status" value="1"/>
</dbReference>
<evidence type="ECO:0000256" key="7">
    <source>
        <dbReference type="ARBA" id="ARBA00022553"/>
    </source>
</evidence>
<dbReference type="EC" id="2.7.11.1" evidence="4"/>
<evidence type="ECO:0000256" key="19">
    <source>
        <dbReference type="ARBA" id="ARBA00023180"/>
    </source>
</evidence>
<evidence type="ECO:0000256" key="1">
    <source>
        <dbReference type="ARBA" id="ARBA00004162"/>
    </source>
</evidence>
<dbReference type="InterPro" id="IPR017441">
    <property type="entry name" value="Protein_kinase_ATP_BS"/>
</dbReference>
<evidence type="ECO:0000256" key="11">
    <source>
        <dbReference type="ARBA" id="ARBA00022729"/>
    </source>
</evidence>
<feature type="signal peptide" evidence="24">
    <location>
        <begin position="1"/>
        <end position="25"/>
    </location>
</feature>
<evidence type="ECO:0000259" key="25">
    <source>
        <dbReference type="PROSITE" id="PS50011"/>
    </source>
</evidence>
<dbReference type="SMART" id="SM00220">
    <property type="entry name" value="S_TKc"/>
    <property type="match status" value="1"/>
</dbReference>
<dbReference type="FunFam" id="1.10.510.10:FF:000358">
    <property type="entry name" value="Putative leucine-rich repeat receptor-like serine/threonine-protein kinase"/>
    <property type="match status" value="1"/>
</dbReference>
<sequence length="1073" mass="117932">MAVSVSKAWLLFILVIAILANSKLAAGACRIRTSPCLSRVHMEHPLVSSSLLFSLTFRFILLLFILLSVSKLSLATLHSSETDKLALLEFKSHVDDPLSSLATWNESSHFCQWVGVTCGNKHQRVIALDLEGKNLVGTISAYIGNLSFLRSLSLASNSLKGRIPSETGRLFRLQNLNLSFNSLEGEIPVNLSRCSSLMAFDLQSNQLEKRIPSELGSLSKLEKLSLAKNHLSGKFPSSLGNLSSLQQLLFTYNNLEGEVPDTVAQMKSLKRFEVGVNNLSGAFPPSLYNLSSLIVIALAFNNFSGDLNPDMGIALPNLRVIDIAGNKFTGSIPASLNNASYFQHLDLPQNYFTGTIPLSCSDLRHLQWINAHTNLLGNHLADDLSFLSSLANCSQLRLLDVSHNWLGGELPNSITNLSTQLTWLRLAENFIGGMIPVQISNLASLTMFSLDQNFLTGTIPASIGKLSNLNKLYLGANKLTGEIPSSFGNMTRLLHLSLYNNSLHGSIPSSLGRCSYLQEIRLCHNKINGSIPKEVFSLPALSVVFNVSHNSLTGPLPPEVGNLKSLVNLDVSYNKFSKEIPGEIGEMLALEVLYMQGNFFEGNIPDLSRLKGIEYLDLSHNNLTGQIPSYTVSFSMLQNLNLSHNNLEGEVPVKGVFQNATAFEVYGNSRLCGGIQELQLHACPIKHRYHIALKLILPIGIAAAFCLTLASLISLRWLRKPKKNHLSVSSGSFGHFYQRVSYQELLHATGGFSERNLIGSGNFGSVYKGKLGPDETIVAVKVLNLQKEGAFKSFIVECQALGNVRHRNLVKILTACSSIDFEGKDFKAIVYEFMQNGNLDMWLHPEDGLRQQSNLSLLQRMNIAIDVASALLYLHHHSQTPILHCDLKPSNILLDDDLTARISDFGLARLLSESGQQALYAHLSSAGIKGTVGYAAPEYGMGGQLSTNGDVYNFGILLLEMFTGRRPTDDMFTDNLNLHNFVKSATSGRVMEILDQTVLNGTEETEDTVTSTSDWTSEQNESLILVFQIGLACSAESPNDRMDMRNVALKLRQIRDRLVGLGTHENQEGLMHQ</sequence>
<evidence type="ECO:0000256" key="13">
    <source>
        <dbReference type="ARBA" id="ARBA00022741"/>
    </source>
</evidence>
<evidence type="ECO:0000256" key="10">
    <source>
        <dbReference type="ARBA" id="ARBA00022692"/>
    </source>
</evidence>
<dbReference type="InterPro" id="IPR051716">
    <property type="entry name" value="Plant_RL_S/T_kinase"/>
</dbReference>
<dbReference type="PROSITE" id="PS50011">
    <property type="entry name" value="PROTEIN_KINASE_DOM"/>
    <property type="match status" value="1"/>
</dbReference>
<name>A0A6A1WYS4_9ROSI</name>
<proteinExistence type="inferred from homology"/>
<dbReference type="EMBL" id="RXIC02000019">
    <property type="protein sequence ID" value="KAB1227740.1"/>
    <property type="molecule type" value="Genomic_DNA"/>
</dbReference>
<keyword evidence="13 22" id="KW-0547">Nucleotide-binding</keyword>
<dbReference type="Gene3D" id="1.10.510.10">
    <property type="entry name" value="Transferase(Phosphotransferase) domain 1"/>
    <property type="match status" value="1"/>
</dbReference>
<keyword evidence="8" id="KW-0433">Leucine-rich repeat</keyword>
<reference evidence="26 27" key="1">
    <citation type="journal article" date="2019" name="Plant Biotechnol. J.">
        <title>The red bayberry genome and genetic basis of sex determination.</title>
        <authorList>
            <person name="Jia H.M."/>
            <person name="Jia H.J."/>
            <person name="Cai Q.L."/>
            <person name="Wang Y."/>
            <person name="Zhao H.B."/>
            <person name="Yang W.F."/>
            <person name="Wang G.Y."/>
            <person name="Li Y.H."/>
            <person name="Zhan D.L."/>
            <person name="Shen Y.T."/>
            <person name="Niu Q.F."/>
            <person name="Chang L."/>
            <person name="Qiu J."/>
            <person name="Zhao L."/>
            <person name="Xie H.B."/>
            <person name="Fu W.Y."/>
            <person name="Jin J."/>
            <person name="Li X.W."/>
            <person name="Jiao Y."/>
            <person name="Zhou C.C."/>
            <person name="Tu T."/>
            <person name="Chai C.Y."/>
            <person name="Gao J.L."/>
            <person name="Fan L.J."/>
            <person name="van de Weg E."/>
            <person name="Wang J.Y."/>
            <person name="Gao Z.S."/>
        </authorList>
    </citation>
    <scope>NUCLEOTIDE SEQUENCE [LARGE SCALE GENOMIC DNA]</scope>
    <source>
        <tissue evidence="26">Leaves</tissue>
    </source>
</reference>
<evidence type="ECO:0000256" key="5">
    <source>
        <dbReference type="ARBA" id="ARBA00022475"/>
    </source>
</evidence>
<dbReference type="GO" id="GO:0004674">
    <property type="term" value="F:protein serine/threonine kinase activity"/>
    <property type="evidence" value="ECO:0007669"/>
    <property type="project" value="UniProtKB-KW"/>
</dbReference>
<evidence type="ECO:0000256" key="23">
    <source>
        <dbReference type="SAM" id="Phobius"/>
    </source>
</evidence>
<comment type="similarity">
    <text evidence="3">Belongs to the protein kinase superfamily. Ser/Thr protein kinase family.</text>
</comment>
<dbReference type="PROSITE" id="PS00108">
    <property type="entry name" value="PROTEIN_KINASE_ST"/>
    <property type="match status" value="1"/>
</dbReference>
<evidence type="ECO:0000256" key="3">
    <source>
        <dbReference type="ARBA" id="ARBA00008684"/>
    </source>
</evidence>
<evidence type="ECO:0000256" key="12">
    <source>
        <dbReference type="ARBA" id="ARBA00022737"/>
    </source>
</evidence>
<comment type="catalytic activity">
    <reaction evidence="21">
        <text>L-seryl-[protein] + ATP = O-phospho-L-seryl-[protein] + ADP + H(+)</text>
        <dbReference type="Rhea" id="RHEA:17989"/>
        <dbReference type="Rhea" id="RHEA-COMP:9863"/>
        <dbReference type="Rhea" id="RHEA-COMP:11604"/>
        <dbReference type="ChEBI" id="CHEBI:15378"/>
        <dbReference type="ChEBI" id="CHEBI:29999"/>
        <dbReference type="ChEBI" id="CHEBI:30616"/>
        <dbReference type="ChEBI" id="CHEBI:83421"/>
        <dbReference type="ChEBI" id="CHEBI:456216"/>
        <dbReference type="EC" id="2.7.11.1"/>
    </reaction>
</comment>
<dbReference type="PANTHER" id="PTHR48053:SF37">
    <property type="entry name" value="LEUCINE-RICH REPEAT PROTEIN KINASE FAMILY PROTEIN"/>
    <property type="match status" value="1"/>
</dbReference>
<evidence type="ECO:0000256" key="18">
    <source>
        <dbReference type="ARBA" id="ARBA00023170"/>
    </source>
</evidence>
<dbReference type="AlphaFoldDB" id="A0A6A1WYS4"/>
<dbReference type="InterPro" id="IPR011009">
    <property type="entry name" value="Kinase-like_dom_sf"/>
</dbReference>
<dbReference type="SMART" id="SM00369">
    <property type="entry name" value="LRR_TYP"/>
    <property type="match status" value="8"/>
</dbReference>
<evidence type="ECO:0000256" key="15">
    <source>
        <dbReference type="ARBA" id="ARBA00022840"/>
    </source>
</evidence>
<dbReference type="InterPro" id="IPR055414">
    <property type="entry name" value="LRR_R13L4/SHOC2-like"/>
</dbReference>
<keyword evidence="14 26" id="KW-0418">Kinase</keyword>
<keyword evidence="5" id="KW-1003">Cell membrane</keyword>
<dbReference type="GO" id="GO:0005524">
    <property type="term" value="F:ATP binding"/>
    <property type="evidence" value="ECO:0007669"/>
    <property type="project" value="UniProtKB-UniRule"/>
</dbReference>
<evidence type="ECO:0000313" key="26">
    <source>
        <dbReference type="EMBL" id="KAB1227740.1"/>
    </source>
</evidence>
<keyword evidence="27" id="KW-1185">Reference proteome</keyword>
<evidence type="ECO:0000256" key="4">
    <source>
        <dbReference type="ARBA" id="ARBA00012513"/>
    </source>
</evidence>
<dbReference type="PANTHER" id="PTHR48053">
    <property type="entry name" value="LEUCINE RICH REPEAT FAMILY PROTEIN, EXPRESSED"/>
    <property type="match status" value="1"/>
</dbReference>
<organism evidence="26 27">
    <name type="scientific">Morella rubra</name>
    <name type="common">Chinese bayberry</name>
    <dbReference type="NCBI Taxonomy" id="262757"/>
    <lineage>
        <taxon>Eukaryota</taxon>
        <taxon>Viridiplantae</taxon>
        <taxon>Streptophyta</taxon>
        <taxon>Embryophyta</taxon>
        <taxon>Tracheophyta</taxon>
        <taxon>Spermatophyta</taxon>
        <taxon>Magnoliopsida</taxon>
        <taxon>eudicotyledons</taxon>
        <taxon>Gunneridae</taxon>
        <taxon>Pentapetalae</taxon>
        <taxon>rosids</taxon>
        <taxon>fabids</taxon>
        <taxon>Fagales</taxon>
        <taxon>Myricaceae</taxon>
        <taxon>Morella</taxon>
    </lineage>
</organism>
<protein>
    <recommendedName>
        <fullName evidence="4">non-specific serine/threonine protein kinase</fullName>
        <ecNumber evidence="4">2.7.11.1</ecNumber>
    </recommendedName>
</protein>
<dbReference type="FunFam" id="3.30.200.20:FF:000432">
    <property type="entry name" value="LRR receptor-like serine/threonine-protein kinase EFR"/>
    <property type="match status" value="1"/>
</dbReference>
<keyword evidence="15 22" id="KW-0067">ATP-binding</keyword>
<comment type="caution">
    <text evidence="26">The sequence shown here is derived from an EMBL/GenBank/DDBJ whole genome shotgun (WGS) entry which is preliminary data.</text>
</comment>
<keyword evidence="9" id="KW-0808">Transferase</keyword>
<keyword evidence="17 23" id="KW-0472">Membrane</keyword>
<comment type="subcellular location">
    <subcellularLocation>
        <location evidence="1">Cell membrane</location>
        <topology evidence="1">Single-pass membrane protein</topology>
    </subcellularLocation>
    <subcellularLocation>
        <location evidence="2">Membrane</location>
        <topology evidence="2">Single-pass type I membrane protein</topology>
    </subcellularLocation>
</comment>
<dbReference type="PROSITE" id="PS00107">
    <property type="entry name" value="PROTEIN_KINASE_ATP"/>
    <property type="match status" value="1"/>
</dbReference>
<feature type="transmembrane region" description="Helical" evidence="23">
    <location>
        <begin position="51"/>
        <end position="69"/>
    </location>
</feature>
<evidence type="ECO:0000313" key="27">
    <source>
        <dbReference type="Proteomes" id="UP000516437"/>
    </source>
</evidence>
<keyword evidence="16 23" id="KW-1133">Transmembrane helix</keyword>
<feature type="chain" id="PRO_5025452507" description="non-specific serine/threonine protein kinase" evidence="24">
    <location>
        <begin position="26"/>
        <end position="1073"/>
    </location>
</feature>
<evidence type="ECO:0000256" key="22">
    <source>
        <dbReference type="PROSITE-ProRule" id="PRU10141"/>
    </source>
</evidence>
<dbReference type="Gene3D" id="3.30.200.20">
    <property type="entry name" value="Phosphorylase Kinase, domain 1"/>
    <property type="match status" value="1"/>
</dbReference>
<keyword evidence="11 24" id="KW-0732">Signal</keyword>
<dbReference type="FunFam" id="3.80.10.10:FF:000317">
    <property type="entry name" value="Inactive leucine-rich repeat receptor-like protein kinase"/>
    <property type="match status" value="1"/>
</dbReference>
<keyword evidence="7" id="KW-0597">Phosphoprotein</keyword>
<dbReference type="InterPro" id="IPR032675">
    <property type="entry name" value="LRR_dom_sf"/>
</dbReference>
<evidence type="ECO:0000256" key="8">
    <source>
        <dbReference type="ARBA" id="ARBA00022614"/>
    </source>
</evidence>
<dbReference type="FunFam" id="3.80.10.10:FF:000129">
    <property type="entry name" value="Leucine-rich repeat receptor-like kinase"/>
    <property type="match status" value="1"/>
</dbReference>
<keyword evidence="10 23" id="KW-0812">Transmembrane</keyword>
<dbReference type="GO" id="GO:0005886">
    <property type="term" value="C:plasma membrane"/>
    <property type="evidence" value="ECO:0007669"/>
    <property type="project" value="UniProtKB-SubCell"/>
</dbReference>
<evidence type="ECO:0000256" key="24">
    <source>
        <dbReference type="SAM" id="SignalP"/>
    </source>
</evidence>
<dbReference type="Pfam" id="PF00560">
    <property type="entry name" value="LRR_1"/>
    <property type="match status" value="6"/>
</dbReference>
<evidence type="ECO:0000256" key="21">
    <source>
        <dbReference type="ARBA" id="ARBA00048679"/>
    </source>
</evidence>
<evidence type="ECO:0000256" key="16">
    <source>
        <dbReference type="ARBA" id="ARBA00022989"/>
    </source>
</evidence>
<evidence type="ECO:0000256" key="2">
    <source>
        <dbReference type="ARBA" id="ARBA00004479"/>
    </source>
</evidence>
<dbReference type="Pfam" id="PF08263">
    <property type="entry name" value="LRRNT_2"/>
    <property type="match status" value="1"/>
</dbReference>
<keyword evidence="18 26" id="KW-0675">Receptor</keyword>
<dbReference type="InterPro" id="IPR008271">
    <property type="entry name" value="Ser/Thr_kinase_AS"/>
</dbReference>
<accession>A0A6A1WYS4</accession>
<gene>
    <name evidence="26" type="ORF">CJ030_MR1G028887</name>
</gene>
<keyword evidence="19" id="KW-0325">Glycoprotein</keyword>
<evidence type="ECO:0000256" key="14">
    <source>
        <dbReference type="ARBA" id="ARBA00022777"/>
    </source>
</evidence>
<dbReference type="InterPro" id="IPR013210">
    <property type="entry name" value="LRR_N_plant-typ"/>
</dbReference>
<feature type="transmembrane region" description="Helical" evidence="23">
    <location>
        <begin position="695"/>
        <end position="718"/>
    </location>
</feature>
<keyword evidence="6" id="KW-0723">Serine/threonine-protein kinase</keyword>
<dbReference type="Gene3D" id="3.80.10.10">
    <property type="entry name" value="Ribonuclease Inhibitor"/>
    <property type="match status" value="3"/>
</dbReference>
<evidence type="ECO:0000256" key="9">
    <source>
        <dbReference type="ARBA" id="ARBA00022679"/>
    </source>
</evidence>
<dbReference type="Pfam" id="PF23598">
    <property type="entry name" value="LRR_14"/>
    <property type="match status" value="1"/>
</dbReference>
<dbReference type="SUPFAM" id="SSF52058">
    <property type="entry name" value="L domain-like"/>
    <property type="match status" value="2"/>
</dbReference>
<dbReference type="CDD" id="cd14066">
    <property type="entry name" value="STKc_IRAK"/>
    <property type="match status" value="1"/>
</dbReference>
<evidence type="ECO:0000256" key="17">
    <source>
        <dbReference type="ARBA" id="ARBA00023136"/>
    </source>
</evidence>
<feature type="domain" description="Protein kinase" evidence="25">
    <location>
        <begin position="752"/>
        <end position="1058"/>
    </location>
</feature>
<dbReference type="Pfam" id="PF00069">
    <property type="entry name" value="Pkinase"/>
    <property type="match status" value="1"/>
</dbReference>
<dbReference type="FunFam" id="3.80.10.10:FF:000095">
    <property type="entry name" value="LRR receptor-like serine/threonine-protein kinase GSO1"/>
    <property type="match status" value="1"/>
</dbReference>
<dbReference type="InterPro" id="IPR001611">
    <property type="entry name" value="Leu-rich_rpt"/>
</dbReference>
<dbReference type="InterPro" id="IPR000719">
    <property type="entry name" value="Prot_kinase_dom"/>
</dbReference>
<comment type="catalytic activity">
    <reaction evidence="20">
        <text>L-threonyl-[protein] + ATP = O-phospho-L-threonyl-[protein] + ADP + H(+)</text>
        <dbReference type="Rhea" id="RHEA:46608"/>
        <dbReference type="Rhea" id="RHEA-COMP:11060"/>
        <dbReference type="Rhea" id="RHEA-COMP:11605"/>
        <dbReference type="ChEBI" id="CHEBI:15378"/>
        <dbReference type="ChEBI" id="CHEBI:30013"/>
        <dbReference type="ChEBI" id="CHEBI:30616"/>
        <dbReference type="ChEBI" id="CHEBI:61977"/>
        <dbReference type="ChEBI" id="CHEBI:456216"/>
        <dbReference type="EC" id="2.7.11.1"/>
    </reaction>
</comment>
<dbReference type="OrthoDB" id="676979at2759"/>
<dbReference type="SUPFAM" id="SSF56112">
    <property type="entry name" value="Protein kinase-like (PK-like)"/>
    <property type="match status" value="1"/>
</dbReference>
<evidence type="ECO:0000256" key="20">
    <source>
        <dbReference type="ARBA" id="ARBA00047899"/>
    </source>
</evidence>
<dbReference type="Proteomes" id="UP000516437">
    <property type="component" value="Chromosome 1"/>
</dbReference>
<feature type="binding site" evidence="22">
    <location>
        <position position="781"/>
    </location>
    <ligand>
        <name>ATP</name>
        <dbReference type="ChEBI" id="CHEBI:30616"/>
    </ligand>
</feature>
<evidence type="ECO:0000256" key="6">
    <source>
        <dbReference type="ARBA" id="ARBA00022527"/>
    </source>
</evidence>
<keyword evidence="12" id="KW-0677">Repeat</keyword>
<dbReference type="InterPro" id="IPR003591">
    <property type="entry name" value="Leu-rich_rpt_typical-subtyp"/>
</dbReference>